<dbReference type="OrthoDB" id="6167582at2"/>
<dbReference type="RefSeq" id="WP_157682337.1">
    <property type="nucleotide sequence ID" value="NZ_AONB01000012.1"/>
</dbReference>
<organism evidence="1 2">
    <name type="scientific">Nitrincola nitratireducens</name>
    <dbReference type="NCBI Taxonomy" id="1229521"/>
    <lineage>
        <taxon>Bacteria</taxon>
        <taxon>Pseudomonadati</taxon>
        <taxon>Pseudomonadota</taxon>
        <taxon>Gammaproteobacteria</taxon>
        <taxon>Oceanospirillales</taxon>
        <taxon>Oceanospirillaceae</taxon>
        <taxon>Nitrincola</taxon>
    </lineage>
</organism>
<reference evidence="2" key="1">
    <citation type="submission" date="2012-11" db="EMBL/GenBank/DDBJ databases">
        <authorList>
            <person name="Singh A."/>
            <person name="Pinnaka A.K."/>
            <person name="Vaidya B."/>
        </authorList>
    </citation>
    <scope>NUCLEOTIDE SEQUENCE [LARGE SCALE GENOMIC DNA]</scope>
    <source>
        <strain evidence="2">AK23</strain>
    </source>
</reference>
<sequence>MGTLIKLAVENFKQGNYQQAKEYYQKASVAYGEELFKENIIICERYLSLDTSCAISTDQKSVTISEKTQLIQTQALLEYYYTQCQELQHKLMDVK</sequence>
<evidence type="ECO:0000313" key="2">
    <source>
        <dbReference type="Proteomes" id="UP000019464"/>
    </source>
</evidence>
<evidence type="ECO:0000313" key="1">
    <source>
        <dbReference type="EMBL" id="EXJ10625.1"/>
    </source>
</evidence>
<dbReference type="Proteomes" id="UP000019464">
    <property type="component" value="Unassembled WGS sequence"/>
</dbReference>
<proteinExistence type="predicted"/>
<dbReference type="EMBL" id="AONB01000012">
    <property type="protein sequence ID" value="EXJ10625.1"/>
    <property type="molecule type" value="Genomic_DNA"/>
</dbReference>
<dbReference type="AlphaFoldDB" id="W9VJ77"/>
<comment type="caution">
    <text evidence="1">The sequence shown here is derived from an EMBL/GenBank/DDBJ whole genome shotgun (WGS) entry which is preliminary data.</text>
</comment>
<gene>
    <name evidence="1" type="ORF">D791_02456</name>
</gene>
<evidence type="ECO:0008006" key="3">
    <source>
        <dbReference type="Google" id="ProtNLM"/>
    </source>
</evidence>
<name>W9VJ77_9GAMM</name>
<keyword evidence="2" id="KW-1185">Reference proteome</keyword>
<accession>W9VJ77</accession>
<dbReference type="STRING" id="1229521.D791_02456"/>
<protein>
    <recommendedName>
        <fullName evidence="3">Tetratricopeptide repeat protein</fullName>
    </recommendedName>
</protein>
<reference evidence="1 2" key="2">
    <citation type="journal article" date="2015" name="Syst. Appl. Microbiol.">
        <title>Nitrincola nitratireducens sp. nov. isolated from a haloalkaline crater lake.</title>
        <authorList>
            <person name="Singh A."/>
            <person name="Vaidya B."/>
            <person name="Tanuku N.R."/>
            <person name="Pinnaka A.K."/>
        </authorList>
    </citation>
    <scope>NUCLEOTIDE SEQUENCE [LARGE SCALE GENOMIC DNA]</scope>
    <source>
        <strain evidence="1 2">AK23</strain>
    </source>
</reference>